<dbReference type="GO" id="GO:0030313">
    <property type="term" value="C:cell envelope"/>
    <property type="evidence" value="ECO:0007669"/>
    <property type="project" value="UniProtKB-SubCell"/>
</dbReference>
<dbReference type="Pfam" id="PF14289">
    <property type="entry name" value="DUF4369"/>
    <property type="match status" value="1"/>
</dbReference>
<dbReference type="EMBL" id="FOZP01000002">
    <property type="protein sequence ID" value="SFS42560.1"/>
    <property type="molecule type" value="Genomic_DNA"/>
</dbReference>
<dbReference type="PROSITE" id="PS51352">
    <property type="entry name" value="THIOREDOXIN_2"/>
    <property type="match status" value="1"/>
</dbReference>
<gene>
    <name evidence="7" type="ORF">SAMN04488006_1277</name>
</gene>
<keyword evidence="4" id="KW-0676">Redox-active center</keyword>
<dbReference type="OrthoDB" id="6399635at2"/>
<evidence type="ECO:0000256" key="3">
    <source>
        <dbReference type="ARBA" id="ARBA00023157"/>
    </source>
</evidence>
<evidence type="ECO:0000256" key="4">
    <source>
        <dbReference type="ARBA" id="ARBA00023284"/>
    </source>
</evidence>
<feature type="signal peptide" evidence="5">
    <location>
        <begin position="1"/>
        <end position="18"/>
    </location>
</feature>
<dbReference type="STRING" id="593133.SAMN04488006_1277"/>
<sequence>MFKKIIFSLFLISFVAQSQNVVKGTFTGVNENKWVILYQLKGVNQNYIANADVVSGKFSFNIPENTPKGMYRLTYDIENSGFVDILYNNESVEIEFNPKNQAETLKIIASEENKLYYNYLNEIEVMRQKLDAIQLSFFRTDDEKQKESLKADYSSAYELFKNVQTKFEIASVGKLANHFIKANQKYYAPTIINTPQEYLNSERQHFFDFINFNDNELRNAVFINQKIIEYVFYLSQSDDAQVQTVLYKNAVIDVLQKIGENNALASEVSATLMLAFTQIQNVTLVDFMLESIYKKLPKEFIDEALVVEVESKMKLSIGKIAPDFSWEQNGKQQKLSDINVSDTYILVFWSTTCSHCLVEVPELYEYTKNNKNIHVIAVSLENDELGFKVYSEKFTKWTNVLGLEKWQNNIAKQYNITSTPTYFVLDASKTIIAKPDHIQDVKAFLLENSSPK</sequence>
<keyword evidence="3" id="KW-1015">Disulfide bond</keyword>
<keyword evidence="8" id="KW-1185">Reference proteome</keyword>
<name>A0A1I6PR14_9FLAO</name>
<evidence type="ECO:0000259" key="6">
    <source>
        <dbReference type="PROSITE" id="PS51352"/>
    </source>
</evidence>
<dbReference type="RefSeq" id="WP_090223862.1">
    <property type="nucleotide sequence ID" value="NZ_FOZP01000002.1"/>
</dbReference>
<reference evidence="8" key="1">
    <citation type="submission" date="2016-10" db="EMBL/GenBank/DDBJ databases">
        <authorList>
            <person name="Varghese N."/>
            <person name="Submissions S."/>
        </authorList>
    </citation>
    <scope>NUCLEOTIDE SEQUENCE [LARGE SCALE GENOMIC DNA]</scope>
    <source>
        <strain evidence="8">DSM 24450</strain>
    </source>
</reference>
<dbReference type="InterPro" id="IPR012336">
    <property type="entry name" value="Thioredoxin-like_fold"/>
</dbReference>
<evidence type="ECO:0000256" key="1">
    <source>
        <dbReference type="ARBA" id="ARBA00004196"/>
    </source>
</evidence>
<dbReference type="PANTHER" id="PTHR42852">
    <property type="entry name" value="THIOL:DISULFIDE INTERCHANGE PROTEIN DSBE"/>
    <property type="match status" value="1"/>
</dbReference>
<evidence type="ECO:0000256" key="5">
    <source>
        <dbReference type="SAM" id="SignalP"/>
    </source>
</evidence>
<evidence type="ECO:0000256" key="2">
    <source>
        <dbReference type="ARBA" id="ARBA00022748"/>
    </source>
</evidence>
<dbReference type="InterPro" id="IPR036249">
    <property type="entry name" value="Thioredoxin-like_sf"/>
</dbReference>
<protein>
    <recommendedName>
        <fullName evidence="6">Thioredoxin domain-containing protein</fullName>
    </recommendedName>
</protein>
<dbReference type="GO" id="GO:0017004">
    <property type="term" value="P:cytochrome complex assembly"/>
    <property type="evidence" value="ECO:0007669"/>
    <property type="project" value="UniProtKB-KW"/>
</dbReference>
<dbReference type="PANTHER" id="PTHR42852:SF6">
    <property type="entry name" value="THIOL:DISULFIDE INTERCHANGE PROTEIN DSBE"/>
    <property type="match status" value="1"/>
</dbReference>
<dbReference type="InterPro" id="IPR013766">
    <property type="entry name" value="Thioredoxin_domain"/>
</dbReference>
<keyword evidence="5" id="KW-0732">Signal</keyword>
<dbReference type="InterPro" id="IPR050553">
    <property type="entry name" value="Thioredoxin_ResA/DsbE_sf"/>
</dbReference>
<dbReference type="Proteomes" id="UP000199312">
    <property type="component" value="Unassembled WGS sequence"/>
</dbReference>
<dbReference type="SUPFAM" id="SSF52833">
    <property type="entry name" value="Thioredoxin-like"/>
    <property type="match status" value="1"/>
</dbReference>
<keyword evidence="2" id="KW-0201">Cytochrome c-type biogenesis</keyword>
<dbReference type="InterPro" id="IPR025380">
    <property type="entry name" value="DUF4369"/>
</dbReference>
<feature type="chain" id="PRO_5011636497" description="Thioredoxin domain-containing protein" evidence="5">
    <location>
        <begin position="19"/>
        <end position="452"/>
    </location>
</feature>
<accession>A0A1I6PR14</accession>
<dbReference type="Pfam" id="PF13905">
    <property type="entry name" value="Thioredoxin_8"/>
    <property type="match status" value="1"/>
</dbReference>
<evidence type="ECO:0000313" key="8">
    <source>
        <dbReference type="Proteomes" id="UP000199312"/>
    </source>
</evidence>
<dbReference type="Gene3D" id="3.40.30.10">
    <property type="entry name" value="Glutaredoxin"/>
    <property type="match status" value="1"/>
</dbReference>
<proteinExistence type="predicted"/>
<dbReference type="AlphaFoldDB" id="A0A1I6PR14"/>
<evidence type="ECO:0000313" key="7">
    <source>
        <dbReference type="EMBL" id="SFS42560.1"/>
    </source>
</evidence>
<comment type="subcellular location">
    <subcellularLocation>
        <location evidence="1">Cell envelope</location>
    </subcellularLocation>
</comment>
<organism evidence="7 8">
    <name type="scientific">Lutibacter maritimus</name>
    <dbReference type="NCBI Taxonomy" id="593133"/>
    <lineage>
        <taxon>Bacteria</taxon>
        <taxon>Pseudomonadati</taxon>
        <taxon>Bacteroidota</taxon>
        <taxon>Flavobacteriia</taxon>
        <taxon>Flavobacteriales</taxon>
        <taxon>Flavobacteriaceae</taxon>
        <taxon>Lutibacter</taxon>
    </lineage>
</organism>
<feature type="domain" description="Thioredoxin" evidence="6">
    <location>
        <begin position="315"/>
        <end position="447"/>
    </location>
</feature>